<dbReference type="RefSeq" id="WP_091191126.1">
    <property type="nucleotide sequence ID" value="NZ_FOVE01000003.1"/>
</dbReference>
<dbReference type="InterPro" id="IPR003660">
    <property type="entry name" value="HAMP_dom"/>
</dbReference>
<gene>
    <name evidence="6" type="ORF">SAMN05660284_00558</name>
</gene>
<feature type="domain" description="Methyl-accepting transducer" evidence="4">
    <location>
        <begin position="461"/>
        <end position="701"/>
    </location>
</feature>
<dbReference type="SMART" id="SM00283">
    <property type="entry name" value="MA"/>
    <property type="match status" value="1"/>
</dbReference>
<feature type="domain" description="HAMP" evidence="5">
    <location>
        <begin position="386"/>
        <end position="442"/>
    </location>
</feature>
<dbReference type="GO" id="GO:0016020">
    <property type="term" value="C:membrane"/>
    <property type="evidence" value="ECO:0007669"/>
    <property type="project" value="InterPro"/>
</dbReference>
<evidence type="ECO:0000256" key="3">
    <source>
        <dbReference type="PROSITE-ProRule" id="PRU00284"/>
    </source>
</evidence>
<dbReference type="SUPFAM" id="SSF58104">
    <property type="entry name" value="Methyl-accepting chemotaxis protein (MCP) signaling domain"/>
    <property type="match status" value="1"/>
</dbReference>
<dbReference type="PANTHER" id="PTHR32089:SF112">
    <property type="entry name" value="LYSOZYME-LIKE PROTEIN-RELATED"/>
    <property type="match status" value="1"/>
</dbReference>
<dbReference type="CDD" id="cd18773">
    <property type="entry name" value="PDC1_HK_sensor"/>
    <property type="match status" value="1"/>
</dbReference>
<proteinExistence type="inferred from homology"/>
<reference evidence="7" key="1">
    <citation type="submission" date="2016-10" db="EMBL/GenBank/DDBJ databases">
        <authorList>
            <person name="Varghese N."/>
            <person name="Submissions S."/>
        </authorList>
    </citation>
    <scope>NUCLEOTIDE SEQUENCE [LARGE SCALE GENOMIC DNA]</scope>
    <source>
        <strain evidence="7">DSM 6150</strain>
    </source>
</reference>
<dbReference type="OrthoDB" id="2489132at2"/>
<dbReference type="InterPro" id="IPR004089">
    <property type="entry name" value="MCPsignal_dom"/>
</dbReference>
<organism evidence="6 7">
    <name type="scientific">Formivibrio citricus</name>
    <dbReference type="NCBI Taxonomy" id="83765"/>
    <lineage>
        <taxon>Bacteria</taxon>
        <taxon>Pseudomonadati</taxon>
        <taxon>Pseudomonadota</taxon>
        <taxon>Betaproteobacteria</taxon>
        <taxon>Neisseriales</taxon>
        <taxon>Chitinibacteraceae</taxon>
        <taxon>Formivibrio</taxon>
    </lineage>
</organism>
<evidence type="ECO:0000256" key="2">
    <source>
        <dbReference type="ARBA" id="ARBA00029447"/>
    </source>
</evidence>
<dbReference type="GO" id="GO:0007165">
    <property type="term" value="P:signal transduction"/>
    <property type="evidence" value="ECO:0007669"/>
    <property type="project" value="UniProtKB-KW"/>
</dbReference>
<dbReference type="Gene3D" id="1.10.287.950">
    <property type="entry name" value="Methyl-accepting chemotaxis protein"/>
    <property type="match status" value="1"/>
</dbReference>
<keyword evidence="7" id="KW-1185">Reference proteome</keyword>
<dbReference type="Pfam" id="PF00015">
    <property type="entry name" value="MCPsignal"/>
    <property type="match status" value="1"/>
</dbReference>
<sequence length="712" mass="77899">MLQSDTMSLSPQEKSWLPWFGKTGKLAMRWATHLNRQRYPWLETAFEGVAQTRVRILTDWANQQWAHLEGFARSLPAHGVLRNDWLSARLRISRDCSELFVLDPQGRVIASSYPAHTGKSDIPPRVVDAARKQRLLYGPYIDPLTLQIGPSTSNFHDAVTLLFLLPVFRDGQLQAILCARVPNDVVGDLIQREGGHVFHESGDNYLFMARPVFDTAIQPGAALSRSRFEDRSFSLGDNLKDGVKTDFGVVRVQNHTEFELVFNDPATGRLHPGVRETISKGSNLYVKYPGYSDYRHIPVIGKGVTFQMPGSPDTWGMMCEADLEEVYRARPISYRTSKALFLFGLLAIGSATALTLGFNLNGGQSLMAQSGCLLGTAILFHHLYLKKLSRRISETARMVQTVAEGGGNLSMRLDKPGAYRDEITATAQWINSLIDSMEGLLTRIIGINGEVSTANQAQVQTSQTTSARAQEVFDSMRQILDSLEEQMLEINTASTQANSMRADMSRAFADAQKQFEDLQVMSGAIRGRISHSASTIGELQQRTAEIDQIVLVIKEIADQTNLLALNAAIEAARAGEAGRGFAVVADEVRKLAERTREATLQIGGMIDGVQEQAERAVDAMQTGMGELEAGLKLAVESAADRSGTEGMVNSVLATIHHIAEACNAHSGHIRSVAGTADAMRTALAESEQSLEETAAAVHKLEGLAAQFKVAMA</sequence>
<name>A0A1I4WDX2_9NEIS</name>
<dbReference type="CDD" id="cd11386">
    <property type="entry name" value="MCP_signal"/>
    <property type="match status" value="1"/>
</dbReference>
<evidence type="ECO:0000259" key="4">
    <source>
        <dbReference type="PROSITE" id="PS50111"/>
    </source>
</evidence>
<dbReference type="STRING" id="83765.SAMN05660284_00558"/>
<dbReference type="AlphaFoldDB" id="A0A1I4WDX2"/>
<evidence type="ECO:0000256" key="1">
    <source>
        <dbReference type="ARBA" id="ARBA00023224"/>
    </source>
</evidence>
<evidence type="ECO:0000313" key="6">
    <source>
        <dbReference type="EMBL" id="SFN11595.1"/>
    </source>
</evidence>
<keyword evidence="1 3" id="KW-0807">Transducer</keyword>
<dbReference type="PROSITE" id="PS50111">
    <property type="entry name" value="CHEMOTAXIS_TRANSDUC_2"/>
    <property type="match status" value="1"/>
</dbReference>
<protein>
    <submittedName>
        <fullName evidence="6">Methyl-accepting chemotaxis protein</fullName>
    </submittedName>
</protein>
<accession>A0A1I4WDX2</accession>
<dbReference type="PANTHER" id="PTHR32089">
    <property type="entry name" value="METHYL-ACCEPTING CHEMOTAXIS PROTEIN MCPB"/>
    <property type="match status" value="1"/>
</dbReference>
<dbReference type="Proteomes" id="UP000242869">
    <property type="component" value="Unassembled WGS sequence"/>
</dbReference>
<evidence type="ECO:0000259" key="5">
    <source>
        <dbReference type="PROSITE" id="PS50885"/>
    </source>
</evidence>
<dbReference type="PROSITE" id="PS50885">
    <property type="entry name" value="HAMP"/>
    <property type="match status" value="1"/>
</dbReference>
<evidence type="ECO:0000313" key="7">
    <source>
        <dbReference type="Proteomes" id="UP000242869"/>
    </source>
</evidence>
<comment type="similarity">
    <text evidence="2">Belongs to the methyl-accepting chemotaxis (MCP) protein family.</text>
</comment>
<dbReference type="EMBL" id="FOVE01000003">
    <property type="protein sequence ID" value="SFN11595.1"/>
    <property type="molecule type" value="Genomic_DNA"/>
</dbReference>